<dbReference type="PANTHER" id="PTHR32114">
    <property type="entry name" value="ABC TRANSPORTER ABCH.3"/>
    <property type="match status" value="1"/>
</dbReference>
<name>A0A8S5TFV9_9VIRU</name>
<reference evidence="3" key="1">
    <citation type="journal article" date="2021" name="Proc. Natl. Acad. Sci. U.S.A.">
        <title>A Catalog of Tens of Thousands of Viruses from Human Metagenomes Reveals Hidden Associations with Chronic Diseases.</title>
        <authorList>
            <person name="Tisza M.J."/>
            <person name="Buck C.B."/>
        </authorList>
    </citation>
    <scope>NUCLEOTIDE SEQUENCE</scope>
    <source>
        <strain evidence="3">CtL4h4</strain>
    </source>
</reference>
<dbReference type="SUPFAM" id="SSF52540">
    <property type="entry name" value="P-loop containing nucleoside triphosphate hydrolases"/>
    <property type="match status" value="1"/>
</dbReference>
<dbReference type="InterPro" id="IPR038729">
    <property type="entry name" value="Rad50/SbcC_AAA"/>
</dbReference>
<sequence length="548" mass="63085">MNIRNIKLKNFKCFEFVEVDFDDIPGLYQIKGNIGAGKTTIAEGILFAIYGSINGKKNGDLIRWGEKHGETDIIFTSKNHTIRIIREMNSYGQSPMSVYIDGEPMECPDKRFMQNILESEYLDVNKQVMELLCVISFNNFNSLSQMNTRTTRLFLDNVLGMDIITKYQEKSKEIALKYSDESTKNKIKIDALESEKSRNSGYVGEEYDKMIIEQNISSAKEKINNINEEKQQKIDLIQDNIHEFNVEKQKIISNKAEIIAIGKRLTQEIKFIEQGKCPTCGADIDCSHLDEKIKERETLRNTLKTIQQSEEGVNDKIKSQGDKILNIERESSEIIKQLNEYISTENKKLNTIHAQEEIKKFQNNRLEELENELIQLREKYNDAENQSSKYFELGNIIGTTIRTKIIEGFVPVINKHCQTLSDAIGMDFYPHFDPDFNCNIHKNNVEISRASLSTGQGKIVDTIIILSILISIARHVNCNVMLLDELMSNLDNDTRSQLLFIIKQYMHDKTILIVSHQELDRSILDGMIKITRDSNNNSSTMQIYKNEN</sequence>
<proteinExistence type="predicted"/>
<dbReference type="PANTHER" id="PTHR32114:SF2">
    <property type="entry name" value="ABC TRANSPORTER ABCH.3"/>
    <property type="match status" value="1"/>
</dbReference>
<dbReference type="Pfam" id="PF13476">
    <property type="entry name" value="AAA_23"/>
    <property type="match status" value="1"/>
</dbReference>
<protein>
    <submittedName>
        <fullName evidence="3">STRUCTURAL MAINTENANCE OF CHROMOSOMES PROTEIN</fullName>
    </submittedName>
</protein>
<dbReference type="EMBL" id="BK032819">
    <property type="protein sequence ID" value="DAF62032.1"/>
    <property type="molecule type" value="Genomic_DNA"/>
</dbReference>
<feature type="coiled-coil region" evidence="1">
    <location>
        <begin position="352"/>
        <end position="386"/>
    </location>
</feature>
<evidence type="ECO:0000256" key="1">
    <source>
        <dbReference type="SAM" id="Coils"/>
    </source>
</evidence>
<dbReference type="GO" id="GO:0006302">
    <property type="term" value="P:double-strand break repair"/>
    <property type="evidence" value="ECO:0007669"/>
    <property type="project" value="InterPro"/>
</dbReference>
<evidence type="ECO:0000259" key="2">
    <source>
        <dbReference type="Pfam" id="PF13476"/>
    </source>
</evidence>
<dbReference type="GO" id="GO:0016887">
    <property type="term" value="F:ATP hydrolysis activity"/>
    <property type="evidence" value="ECO:0007669"/>
    <property type="project" value="InterPro"/>
</dbReference>
<evidence type="ECO:0000313" key="3">
    <source>
        <dbReference type="EMBL" id="DAF62032.1"/>
    </source>
</evidence>
<dbReference type="InterPro" id="IPR027417">
    <property type="entry name" value="P-loop_NTPase"/>
</dbReference>
<feature type="coiled-coil region" evidence="1">
    <location>
        <begin position="209"/>
        <end position="247"/>
    </location>
</feature>
<dbReference type="Gene3D" id="3.40.50.300">
    <property type="entry name" value="P-loop containing nucleotide triphosphate hydrolases"/>
    <property type="match status" value="2"/>
</dbReference>
<accession>A0A8S5TFV9</accession>
<keyword evidence="1" id="KW-0175">Coiled coil</keyword>
<organism evidence="3">
    <name type="scientific">Phage sp. ctL4h4</name>
    <dbReference type="NCBI Taxonomy" id="2828005"/>
    <lineage>
        <taxon>Viruses</taxon>
    </lineage>
</organism>
<feature type="domain" description="Rad50/SbcC-type AAA" evidence="2">
    <location>
        <begin position="6"/>
        <end position="269"/>
    </location>
</feature>